<feature type="transmembrane region" description="Helical" evidence="9">
    <location>
        <begin position="977"/>
        <end position="998"/>
    </location>
</feature>
<feature type="transmembrane region" description="Helical" evidence="9">
    <location>
        <begin position="342"/>
        <end position="362"/>
    </location>
</feature>
<feature type="transmembrane region" description="Helical" evidence="9">
    <location>
        <begin position="1010"/>
        <end position="1036"/>
    </location>
</feature>
<evidence type="ECO:0000256" key="8">
    <source>
        <dbReference type="ARBA" id="ARBA00023136"/>
    </source>
</evidence>
<evidence type="ECO:0000256" key="6">
    <source>
        <dbReference type="ARBA" id="ARBA00022692"/>
    </source>
</evidence>
<dbReference type="SUPFAM" id="SSF82866">
    <property type="entry name" value="Multidrug efflux transporter AcrB transmembrane domain"/>
    <property type="match status" value="2"/>
</dbReference>
<dbReference type="Gene3D" id="3.30.70.1430">
    <property type="entry name" value="Multidrug efflux transporter AcrB pore domain"/>
    <property type="match status" value="2"/>
</dbReference>
<dbReference type="InterPro" id="IPR004764">
    <property type="entry name" value="MdtF-like"/>
</dbReference>
<dbReference type="GO" id="GO:0005886">
    <property type="term" value="C:plasma membrane"/>
    <property type="evidence" value="ECO:0007669"/>
    <property type="project" value="UniProtKB-SubCell"/>
</dbReference>
<dbReference type="OrthoDB" id="9176627at2"/>
<dbReference type="SUPFAM" id="SSF82714">
    <property type="entry name" value="Multidrug efflux transporter AcrB TolC docking domain, DN and DC subdomains"/>
    <property type="match status" value="2"/>
</dbReference>
<dbReference type="InterPro" id="IPR001036">
    <property type="entry name" value="Acrflvin-R"/>
</dbReference>
<dbReference type="FunFam" id="3.30.70.1430:FF:000001">
    <property type="entry name" value="Efflux pump membrane transporter"/>
    <property type="match status" value="1"/>
</dbReference>
<feature type="transmembrane region" description="Helical" evidence="9">
    <location>
        <begin position="472"/>
        <end position="499"/>
    </location>
</feature>
<feature type="transmembrane region" description="Helical" evidence="9">
    <location>
        <begin position="395"/>
        <end position="419"/>
    </location>
</feature>
<feature type="transmembrane region" description="Helical" evidence="9">
    <location>
        <begin position="907"/>
        <end position="927"/>
    </location>
</feature>
<dbReference type="PRINTS" id="PR00702">
    <property type="entry name" value="ACRIFLAVINRP"/>
</dbReference>
<comment type="subcellular location">
    <subcellularLocation>
        <location evidence="1 9">Cell inner membrane</location>
        <topology evidence="1 9">Multi-pass membrane protein</topology>
    </subcellularLocation>
</comment>
<gene>
    <name evidence="11" type="ORF">BIZ92_12230</name>
</gene>
<dbReference type="FunFam" id="1.20.1640.10:FF:000001">
    <property type="entry name" value="Efflux pump membrane transporter"/>
    <property type="match status" value="1"/>
</dbReference>
<protein>
    <recommendedName>
        <fullName evidence="9">Efflux pump membrane transporter</fullName>
    </recommendedName>
</protein>
<evidence type="ECO:0000256" key="3">
    <source>
        <dbReference type="ARBA" id="ARBA00022448"/>
    </source>
</evidence>
<feature type="transmembrane region" description="Helical" evidence="9">
    <location>
        <begin position="12"/>
        <end position="34"/>
    </location>
</feature>
<dbReference type="InterPro" id="IPR000731">
    <property type="entry name" value="SSD"/>
</dbReference>
<feature type="transmembrane region" description="Helical" evidence="9">
    <location>
        <begin position="550"/>
        <end position="571"/>
    </location>
</feature>
<feature type="transmembrane region" description="Helical" evidence="9">
    <location>
        <begin position="369"/>
        <end position="389"/>
    </location>
</feature>
<keyword evidence="6 9" id="KW-0812">Transmembrane</keyword>
<dbReference type="AlphaFoldDB" id="A0A1R1JQY5"/>
<evidence type="ECO:0000256" key="9">
    <source>
        <dbReference type="RuleBase" id="RU364070"/>
    </source>
</evidence>
<dbReference type="NCBIfam" id="NF000282">
    <property type="entry name" value="RND_permease_1"/>
    <property type="match status" value="1"/>
</dbReference>
<keyword evidence="7 9" id="KW-1133">Transmembrane helix</keyword>
<comment type="similarity">
    <text evidence="2 9">Belongs to the resistance-nodulation-cell division (RND) (TC 2.A.6) family.</text>
</comment>
<dbReference type="PANTHER" id="PTHR32063">
    <property type="match status" value="1"/>
</dbReference>
<dbReference type="SUPFAM" id="SSF82693">
    <property type="entry name" value="Multidrug efflux transporter AcrB pore domain, PN1, PN2, PC1 and PC2 subdomains"/>
    <property type="match status" value="4"/>
</dbReference>
<dbReference type="Pfam" id="PF00873">
    <property type="entry name" value="ACR_tran"/>
    <property type="match status" value="1"/>
</dbReference>
<evidence type="ECO:0000313" key="12">
    <source>
        <dbReference type="Proteomes" id="UP000187251"/>
    </source>
</evidence>
<dbReference type="GO" id="GO:0009636">
    <property type="term" value="P:response to toxic substance"/>
    <property type="evidence" value="ECO:0007669"/>
    <property type="project" value="UniProtKB-ARBA"/>
</dbReference>
<dbReference type="Proteomes" id="UP000187251">
    <property type="component" value="Unassembled WGS sequence"/>
</dbReference>
<keyword evidence="4" id="KW-1003">Cell membrane</keyword>
<dbReference type="GO" id="GO:0042910">
    <property type="term" value="F:xenobiotic transmembrane transporter activity"/>
    <property type="evidence" value="ECO:0007669"/>
    <property type="project" value="TreeGrafter"/>
</dbReference>
<dbReference type="InterPro" id="IPR027463">
    <property type="entry name" value="AcrB_DN_DC_subdom"/>
</dbReference>
<keyword evidence="5 9" id="KW-0997">Cell inner membrane</keyword>
<dbReference type="Gene3D" id="3.30.70.1440">
    <property type="entry name" value="Multidrug efflux transporter AcrB pore domain"/>
    <property type="match status" value="1"/>
</dbReference>
<evidence type="ECO:0000259" key="10">
    <source>
        <dbReference type="PROSITE" id="PS50156"/>
    </source>
</evidence>
<dbReference type="NCBIfam" id="TIGR00915">
    <property type="entry name" value="2A0602"/>
    <property type="match status" value="1"/>
</dbReference>
<dbReference type="Gene3D" id="3.30.2090.10">
    <property type="entry name" value="Multidrug efflux transporter AcrB TolC docking domain, DN and DC subdomains"/>
    <property type="match status" value="2"/>
</dbReference>
<dbReference type="Gene3D" id="1.20.1640.10">
    <property type="entry name" value="Multidrug efflux transporter AcrB transmembrane domain"/>
    <property type="match status" value="2"/>
</dbReference>
<evidence type="ECO:0000256" key="1">
    <source>
        <dbReference type="ARBA" id="ARBA00004429"/>
    </source>
</evidence>
<keyword evidence="3 9" id="KW-0813">Transport</keyword>
<dbReference type="PANTHER" id="PTHR32063:SF11">
    <property type="entry name" value="CATION OR DRUG EFFLUX SYSTEM PROTEIN"/>
    <property type="match status" value="1"/>
</dbReference>
<keyword evidence="8 9" id="KW-0472">Membrane</keyword>
<evidence type="ECO:0000256" key="2">
    <source>
        <dbReference type="ARBA" id="ARBA00010942"/>
    </source>
</evidence>
<reference evidence="11 12" key="1">
    <citation type="submission" date="2016-09" db="EMBL/GenBank/DDBJ databases">
        <title>Phylogenomics of Achromobacter.</title>
        <authorList>
            <person name="Jeukens J."/>
            <person name="Freschi L."/>
            <person name="Vincent A.T."/>
            <person name="Emond-Rheault J.-G."/>
            <person name="Kukavica-Ibrulj I."/>
            <person name="Charette S.J."/>
            <person name="Levesque R.C."/>
        </authorList>
    </citation>
    <scope>NUCLEOTIDE SEQUENCE [LARGE SCALE GENOMIC DNA]</scope>
    <source>
        <strain evidence="11 12">AUS488</strain>
    </source>
</reference>
<sequence>MNISKFFIDRPIFAGVLSVLVLLGGLLAMFQLPISEYPEVVPPSVVVRAQYPGANPKVIAETVASPLEESINGVENMLYMQSQANSDGNLTLTVNFKLGVDPDKAQQLVQNRVSQALPRLPPDVQRLGVTTTKSSPTLTLVVHLISPNDRYDITYLRNYAILNIKDRLARITGVGEVTVWGAGNYSMRVWLDPQKVAQRGMTAAEVVAAIREQNVQVAAGVIGASPTLGDVPLQLNVNARGRLQTEEEFRDIILKTSPDGAVTHLSDVARVELDAQEYGLRSLLDNKQAVGMGIMQSPGANALDVSSQVRAAMAELAQDFPPGVEYRIEYDPTQFVRSSIEAVVHTLLEAIALVVLVVILFLQTWRASIIPLLAVPVSIVGTFGLLLMFGYSINALSLFGMVLAIGIVVDDAIVVVENVERNIAAGLSPRDATYRAMREVSGPIIAIALTLCAVFVPLAFMTGLTGQFYKQFAMTIAISTVISAFNSLTLSPALSALLLKGHHDKPDWLTRGMNRVFGRFFNWFNNMFGRASENYGVGVSGVIRRKAGAMGVYAVLVAATIGVSYLVPGGFVPAQDKQYLIGFTQLPNGASLDRTEDVIRRMSDIALKEPGVQSAIAFPGLSINGFTNSSSAGIVFVTLKPFDERKGAALSGNAIAASLNQKFSAIQDSFIAVFPPPPVMGLGTLGGFKFQIEDRGAAGYAELDKAKSAFLAKARQAPELGPAFSSYEINVPQLDVDLDRVKAKQLGVPVTEVFDTMQIYLGSMYVNDFNRFGRVFQVRAQADAQYRAHADDILQLKTRNAAGDMVPLSSLVTVKQTFGPEMVVRYNGYTAADINGGPAPGYSSDQAQAAAERVAAETLPRGMKLEWTDLTYQQILAGNAGLWVFPISVLLVFLVLAALYESLTLPLAVILIVPMSILAALTGVYLTGNDNNIFTQIGLMVLVGLSAKNAILIVEFARELEMNGRTPLEAAIEASRLRLRPILMTSIAFIMGVVPLVLSSGAGSEMRHAMGVAVFFGMLGVTLFGLFLTPVFYVLLRSLGGKTLHSAAPHEAPVCVPHIDPNAPPATQHNA</sequence>
<accession>A0A1R1JQY5</accession>
<proteinExistence type="inferred from homology"/>
<feature type="transmembrane region" description="Helical" evidence="9">
    <location>
        <begin position="880"/>
        <end position="900"/>
    </location>
</feature>
<evidence type="ECO:0000256" key="4">
    <source>
        <dbReference type="ARBA" id="ARBA00022475"/>
    </source>
</evidence>
<dbReference type="RefSeq" id="WP_076413903.1">
    <property type="nucleotide sequence ID" value="NZ_AP028040.1"/>
</dbReference>
<evidence type="ECO:0000256" key="5">
    <source>
        <dbReference type="ARBA" id="ARBA00022519"/>
    </source>
</evidence>
<name>A0A1R1JQY5_ALCXX</name>
<dbReference type="EMBL" id="MJMN01000024">
    <property type="protein sequence ID" value="OMG83470.1"/>
    <property type="molecule type" value="Genomic_DNA"/>
</dbReference>
<evidence type="ECO:0000256" key="7">
    <source>
        <dbReference type="ARBA" id="ARBA00022989"/>
    </source>
</evidence>
<dbReference type="GO" id="GO:0015562">
    <property type="term" value="F:efflux transmembrane transporter activity"/>
    <property type="evidence" value="ECO:0007669"/>
    <property type="project" value="InterPro"/>
</dbReference>
<dbReference type="Gene3D" id="3.30.70.1320">
    <property type="entry name" value="Multidrug efflux transporter AcrB pore domain like"/>
    <property type="match status" value="1"/>
</dbReference>
<feature type="transmembrane region" description="Helical" evidence="9">
    <location>
        <begin position="440"/>
        <end position="460"/>
    </location>
</feature>
<feature type="transmembrane region" description="Helical" evidence="9">
    <location>
        <begin position="933"/>
        <end position="956"/>
    </location>
</feature>
<evidence type="ECO:0000313" key="11">
    <source>
        <dbReference type="EMBL" id="OMG83470.1"/>
    </source>
</evidence>
<organism evidence="11 12">
    <name type="scientific">Alcaligenes xylosoxydans xylosoxydans</name>
    <name type="common">Achromobacter xylosoxidans</name>
    <dbReference type="NCBI Taxonomy" id="85698"/>
    <lineage>
        <taxon>Bacteria</taxon>
        <taxon>Pseudomonadati</taxon>
        <taxon>Pseudomonadota</taxon>
        <taxon>Betaproteobacteria</taxon>
        <taxon>Burkholderiales</taxon>
        <taxon>Alcaligenaceae</taxon>
        <taxon>Achromobacter</taxon>
    </lineage>
</organism>
<comment type="caution">
    <text evidence="11">The sequence shown here is derived from an EMBL/GenBank/DDBJ whole genome shotgun (WGS) entry which is preliminary data.</text>
</comment>
<feature type="domain" description="SSD" evidence="10">
    <location>
        <begin position="368"/>
        <end position="497"/>
    </location>
</feature>
<dbReference type="PROSITE" id="PS50156">
    <property type="entry name" value="SSD"/>
    <property type="match status" value="1"/>
</dbReference>